<dbReference type="HOGENOM" id="CLU_061176_1_0_9"/>
<name>A0A0D5NMA1_9BACL</name>
<dbReference type="KEGG" id="pbj:VN24_19050"/>
<dbReference type="RefSeq" id="WP_045671703.1">
    <property type="nucleotide sequence ID" value="NZ_CP011058.1"/>
</dbReference>
<keyword evidence="2" id="KW-1185">Reference proteome</keyword>
<organism evidence="1 2">
    <name type="scientific">Paenibacillus beijingensis</name>
    <dbReference type="NCBI Taxonomy" id="1126833"/>
    <lineage>
        <taxon>Bacteria</taxon>
        <taxon>Bacillati</taxon>
        <taxon>Bacillota</taxon>
        <taxon>Bacilli</taxon>
        <taxon>Bacillales</taxon>
        <taxon>Paenibacillaceae</taxon>
        <taxon>Paenibacillus</taxon>
    </lineage>
</organism>
<dbReference type="PATRIC" id="fig|1126833.4.peg.4194"/>
<dbReference type="EMBL" id="CP011058">
    <property type="protein sequence ID" value="AJY76275.1"/>
    <property type="molecule type" value="Genomic_DNA"/>
</dbReference>
<reference evidence="2" key="2">
    <citation type="submission" date="2015-03" db="EMBL/GenBank/DDBJ databases">
        <title>Genome sequence of Paenibacillus beijingensis strain DSM 24997T.</title>
        <authorList>
            <person name="Kwak Y."/>
            <person name="Shin J.-H."/>
        </authorList>
    </citation>
    <scope>NUCLEOTIDE SEQUENCE [LARGE SCALE GENOMIC DNA]</scope>
    <source>
        <strain evidence="2">DSM 24997</strain>
    </source>
</reference>
<evidence type="ECO:0008006" key="3">
    <source>
        <dbReference type="Google" id="ProtNLM"/>
    </source>
</evidence>
<proteinExistence type="predicted"/>
<accession>A0A0D5NMA1</accession>
<dbReference type="SUPFAM" id="SSF51735">
    <property type="entry name" value="NAD(P)-binding Rossmann-fold domains"/>
    <property type="match status" value="1"/>
</dbReference>
<protein>
    <recommendedName>
        <fullName evidence="3">NAD-dependent epimerase/dehydratase domain-containing protein</fullName>
    </recommendedName>
</protein>
<dbReference type="InterPro" id="IPR036291">
    <property type="entry name" value="NAD(P)-bd_dom_sf"/>
</dbReference>
<gene>
    <name evidence="1" type="ORF">VN24_19050</name>
</gene>
<evidence type="ECO:0000313" key="1">
    <source>
        <dbReference type="EMBL" id="AJY76275.1"/>
    </source>
</evidence>
<dbReference type="Proteomes" id="UP000032633">
    <property type="component" value="Chromosome"/>
</dbReference>
<sequence length="289" mass="33657">MYKVLILGGTRFVGKRLVEKLLVDDCEITIANRGITEDNFGNSVKRIIVNRWDYISMNHELGNNEWDIVYDFICFNAFDALDSCRVFKDKIGRYILISSQAVYSYSDVALAEADFDPSSYKINWRNRSDYEYSEGKKSAEAAFKQMSTFPVTYVRFPYILGKDDYSLRLDHYVKFISNDIPIGVTNLHSKLSLISSEEASQFLYLLLDRYDLEGPMNACSHDYITTEQFLFTISDALNKDFKISNIIDEYNKGPYDCERSWFMNNSFAIKEGFLFKNINDWLTELVLRK</sequence>
<dbReference type="STRING" id="1126833.VN24_19050"/>
<reference evidence="1 2" key="1">
    <citation type="journal article" date="2015" name="J. Biotechnol.">
        <title>Complete genome sequence of Paenibacillus beijingensis 7188(T) (=DSM 24997(T)), a novel rhizobacterium from jujube garden soil.</title>
        <authorList>
            <person name="Kwak Y."/>
            <person name="Shin J.H."/>
        </authorList>
    </citation>
    <scope>NUCLEOTIDE SEQUENCE [LARGE SCALE GENOMIC DNA]</scope>
    <source>
        <strain evidence="1 2">DSM 24997</strain>
    </source>
</reference>
<evidence type="ECO:0000313" key="2">
    <source>
        <dbReference type="Proteomes" id="UP000032633"/>
    </source>
</evidence>
<dbReference type="OrthoDB" id="9809586at2"/>
<dbReference type="AlphaFoldDB" id="A0A0D5NMA1"/>
<dbReference type="Gene3D" id="3.40.50.720">
    <property type="entry name" value="NAD(P)-binding Rossmann-like Domain"/>
    <property type="match status" value="1"/>
</dbReference>